<dbReference type="Pfam" id="PF13742">
    <property type="entry name" value="tRNA_anti_2"/>
    <property type="match status" value="1"/>
</dbReference>
<feature type="domain" description="Exonuclease VII large subunit C-terminal" evidence="7">
    <location>
        <begin position="131"/>
        <end position="510"/>
    </location>
</feature>
<dbReference type="EC" id="3.1.11.6" evidence="5"/>
<dbReference type="GO" id="GO:0003676">
    <property type="term" value="F:nucleic acid binding"/>
    <property type="evidence" value="ECO:0007669"/>
    <property type="project" value="InterPro"/>
</dbReference>
<dbReference type="GO" id="GO:0008855">
    <property type="term" value="F:exodeoxyribonuclease VII activity"/>
    <property type="evidence" value="ECO:0007669"/>
    <property type="project" value="UniProtKB-UniRule"/>
</dbReference>
<dbReference type="NCBIfam" id="TIGR00237">
    <property type="entry name" value="xseA"/>
    <property type="match status" value="1"/>
</dbReference>
<dbReference type="RefSeq" id="WP_171832882.1">
    <property type="nucleotide sequence ID" value="NZ_CP053708.1"/>
</dbReference>
<dbReference type="InterPro" id="IPR003753">
    <property type="entry name" value="Exonuc_VII_L"/>
</dbReference>
<evidence type="ECO:0000313" key="9">
    <source>
        <dbReference type="EMBL" id="QKE91590.1"/>
    </source>
</evidence>
<evidence type="ECO:0000256" key="2">
    <source>
        <dbReference type="ARBA" id="ARBA00022722"/>
    </source>
</evidence>
<comment type="function">
    <text evidence="5">Bidirectionally degrades single-stranded DNA into large acid-insoluble oligonucleotides, which are then degraded further into small acid-soluble oligonucleotides.</text>
</comment>
<dbReference type="GO" id="GO:0005737">
    <property type="term" value="C:cytoplasm"/>
    <property type="evidence" value="ECO:0007669"/>
    <property type="project" value="UniProtKB-SubCell"/>
</dbReference>
<evidence type="ECO:0000259" key="8">
    <source>
        <dbReference type="Pfam" id="PF13742"/>
    </source>
</evidence>
<keyword evidence="4 5" id="KW-0269">Exonuclease</keyword>
<dbReference type="KEGG" id="lck:HN018_17505"/>
<keyword evidence="3 5" id="KW-0378">Hydrolase</keyword>
<feature type="domain" description="OB-fold nucleic acid binding" evidence="8">
    <location>
        <begin position="15"/>
        <end position="108"/>
    </location>
</feature>
<evidence type="ECO:0000256" key="6">
    <source>
        <dbReference type="RuleBase" id="RU004355"/>
    </source>
</evidence>
<evidence type="ECO:0000256" key="5">
    <source>
        <dbReference type="HAMAP-Rule" id="MF_00378"/>
    </source>
</evidence>
<comment type="catalytic activity">
    <reaction evidence="5 6">
        <text>Exonucleolytic cleavage in either 5'- to 3'- or 3'- to 5'-direction to yield nucleoside 5'-phosphates.</text>
        <dbReference type="EC" id="3.1.11.6"/>
    </reaction>
</comment>
<dbReference type="CDD" id="cd04489">
    <property type="entry name" value="ExoVII_LU_OBF"/>
    <property type="match status" value="1"/>
</dbReference>
<reference evidence="9 10" key="1">
    <citation type="journal article" date="2014" name="World J. Microbiol. Biotechnol.">
        <title>Biodiversity and physiological characteristics of Antarctic and Arctic lichens-associated bacteria.</title>
        <authorList>
            <person name="Lee Y.M."/>
            <person name="Kim E.H."/>
            <person name="Lee H.K."/>
            <person name="Hong S.G."/>
        </authorList>
    </citation>
    <scope>NUCLEOTIDE SEQUENCE [LARGE SCALE GENOMIC DNA]</scope>
    <source>
        <strain evidence="9 10">PAMC 26569</strain>
    </source>
</reference>
<dbReference type="PANTHER" id="PTHR30008:SF0">
    <property type="entry name" value="EXODEOXYRIBONUCLEASE 7 LARGE SUBUNIT"/>
    <property type="match status" value="1"/>
</dbReference>
<dbReference type="GO" id="GO:0006308">
    <property type="term" value="P:DNA catabolic process"/>
    <property type="evidence" value="ECO:0007669"/>
    <property type="project" value="UniProtKB-UniRule"/>
</dbReference>
<evidence type="ECO:0000256" key="4">
    <source>
        <dbReference type="ARBA" id="ARBA00022839"/>
    </source>
</evidence>
<dbReference type="PANTHER" id="PTHR30008">
    <property type="entry name" value="EXODEOXYRIBONUCLEASE 7 LARGE SUBUNIT"/>
    <property type="match status" value="1"/>
</dbReference>
<evidence type="ECO:0000313" key="10">
    <source>
        <dbReference type="Proteomes" id="UP000500767"/>
    </source>
</evidence>
<dbReference type="AlphaFoldDB" id="A0A6M8HTC9"/>
<evidence type="ECO:0000256" key="3">
    <source>
        <dbReference type="ARBA" id="ARBA00022801"/>
    </source>
</evidence>
<protein>
    <recommendedName>
        <fullName evidence="5">Exodeoxyribonuclease 7 large subunit</fullName>
        <ecNumber evidence="5">3.1.11.6</ecNumber>
    </recommendedName>
    <alternativeName>
        <fullName evidence="5">Exodeoxyribonuclease VII large subunit</fullName>
        <shortName evidence="5">Exonuclease VII large subunit</shortName>
    </alternativeName>
</protein>
<dbReference type="InterPro" id="IPR020579">
    <property type="entry name" value="Exonuc_VII_lsu_C"/>
</dbReference>
<dbReference type="InterPro" id="IPR025824">
    <property type="entry name" value="OB-fold_nuc-bd_dom"/>
</dbReference>
<keyword evidence="2 5" id="KW-0540">Nuclease</keyword>
<dbReference type="Proteomes" id="UP000500767">
    <property type="component" value="Chromosome"/>
</dbReference>
<dbReference type="HAMAP" id="MF_00378">
    <property type="entry name" value="Exonuc_7_L"/>
    <property type="match status" value="1"/>
</dbReference>
<evidence type="ECO:0000256" key="1">
    <source>
        <dbReference type="ARBA" id="ARBA00022490"/>
    </source>
</evidence>
<name>A0A6M8HTC9_9PROT</name>
<keyword evidence="1 5" id="KW-0963">Cytoplasm</keyword>
<gene>
    <name evidence="5" type="primary">xseA</name>
    <name evidence="9" type="ORF">HN018_17505</name>
</gene>
<comment type="similarity">
    <text evidence="5 6">Belongs to the XseA family.</text>
</comment>
<dbReference type="EMBL" id="CP053708">
    <property type="protein sequence ID" value="QKE91590.1"/>
    <property type="molecule type" value="Genomic_DNA"/>
</dbReference>
<proteinExistence type="inferred from homology"/>
<comment type="subcellular location">
    <subcellularLocation>
        <location evidence="5 6">Cytoplasm</location>
    </subcellularLocation>
</comment>
<evidence type="ECO:0000259" key="7">
    <source>
        <dbReference type="Pfam" id="PF02601"/>
    </source>
</evidence>
<sequence>MDEAASPNSGNLTEYSVSEISGAVKRVLEGSFSRVRVRGEITEFKRYPSGHLYFSLKDEGGKIAGVVWRNSVARLGLVPENGLEVVVTGRISSYGERSSYQLIIERMEYAGEGALLARIERLRQTLAAEGLFDAALKQKLPFLPSLIGLVTSAQGAVLHDIRTTIARRFPRSLLLWPVPVQGEGAALRIAAAIFGFDRRTGTGTGIPRPDLLIVARGGGSLEDLMAFSDEAVLRAVAACRIPVISAVGHETDTTLIDFVSDCRAPTPTAAAELAVPARAELVADLAHRAARLESGIVHLNRGLRLRLDRAAGLLPDLPTLLGHVRQRLDDRLHRLDLALPNLLHARRAALAAGGVLPDLPGHLATRRRDVRELGHRLALALPALTAARRTALVAAERHMPSPHGLIGIHRGRVAVAANGLQSGLRQTLRDSGATLRRHQVSPAPLAGMLRERRAVLDGLSARLASISPMTVLSRGYVLVRDQDGHAMTEAASLRAGMRLSLTFADGERQVRVERDPTSQGALAL</sequence>
<organism evidence="9 10">
    <name type="scientific">Lichenicola cladoniae</name>
    <dbReference type="NCBI Taxonomy" id="1484109"/>
    <lineage>
        <taxon>Bacteria</taxon>
        <taxon>Pseudomonadati</taxon>
        <taxon>Pseudomonadota</taxon>
        <taxon>Alphaproteobacteria</taxon>
        <taxon>Acetobacterales</taxon>
        <taxon>Acetobacteraceae</taxon>
        <taxon>Lichenicola</taxon>
    </lineage>
</organism>
<keyword evidence="10" id="KW-1185">Reference proteome</keyword>
<dbReference type="Pfam" id="PF02601">
    <property type="entry name" value="Exonuc_VII_L"/>
    <property type="match status" value="1"/>
</dbReference>
<comment type="subunit">
    <text evidence="5">Heterooligomer composed of large and small subunits.</text>
</comment>
<dbReference type="GO" id="GO:0009318">
    <property type="term" value="C:exodeoxyribonuclease VII complex"/>
    <property type="evidence" value="ECO:0007669"/>
    <property type="project" value="UniProtKB-UniRule"/>
</dbReference>
<accession>A0A6M8HTC9</accession>